<dbReference type="InterPro" id="IPR029044">
    <property type="entry name" value="Nucleotide-diphossugar_trans"/>
</dbReference>
<keyword evidence="3" id="KW-0808">Transferase</keyword>
<keyword evidence="2" id="KW-0328">Glycosyltransferase</keyword>
<gene>
    <name evidence="5" type="ORF">HXX02_14390</name>
</gene>
<evidence type="ECO:0000256" key="2">
    <source>
        <dbReference type="ARBA" id="ARBA00022676"/>
    </source>
</evidence>
<accession>A0ABT1P6A1</accession>
<evidence type="ECO:0000256" key="1">
    <source>
        <dbReference type="ARBA" id="ARBA00006739"/>
    </source>
</evidence>
<evidence type="ECO:0000256" key="3">
    <source>
        <dbReference type="ARBA" id="ARBA00022679"/>
    </source>
</evidence>
<dbReference type="PANTHER" id="PTHR43179">
    <property type="entry name" value="RHAMNOSYLTRANSFERASE WBBL"/>
    <property type="match status" value="1"/>
</dbReference>
<dbReference type="Gene3D" id="3.90.550.10">
    <property type="entry name" value="Spore Coat Polysaccharide Biosynthesis Protein SpsA, Chain A"/>
    <property type="match status" value="1"/>
</dbReference>
<reference evidence="5" key="1">
    <citation type="thesis" date="2020" institute="Technische Universitat Dresden" country="Dresden, Germany">
        <title>The Agarolytic System of Microbulbifer elongatus PORT2, Isolated from Batu Karas, Pangandaran West Java Indonesia.</title>
        <authorList>
            <person name="Anggraeni S.R."/>
        </authorList>
    </citation>
    <scope>NUCLEOTIDE SEQUENCE</scope>
    <source>
        <strain evidence="5">PORT2</strain>
    </source>
</reference>
<dbReference type="SUPFAM" id="SSF53448">
    <property type="entry name" value="Nucleotide-diphospho-sugar transferases"/>
    <property type="match status" value="1"/>
</dbReference>
<comment type="similarity">
    <text evidence="1">Belongs to the glycosyltransferase 2 family.</text>
</comment>
<dbReference type="Proteomes" id="UP001205566">
    <property type="component" value="Unassembled WGS sequence"/>
</dbReference>
<sequence length="295" mass="33501">MSSRCSVCAIIVTYNRVDKLKYTMQRYLETSVWKILVIDNASTDLTSSYLSEVESNVPDRVEVLRLNENCGGAGGFHYGLAYAKKYLDCDWLVLSDDDSYPAKDVFCRFTGVDGPYPGESQIVAARVLFPTGEPCPMNRPMEVPNFSLIAKNFLLWRSLLASDDSLGAAESRRPVLASSFVGMFIPLKALRITEVMPAREYFLYWDDISFGLDMRSAGVGTLFCPDLVFYHDCPRRPGKMSGMRFYYYVRNGFRTIQLMPAVIRYPAYCLKAVTWLLQAVRQGSIRSYMRALRDV</sequence>
<proteinExistence type="inferred from homology"/>
<evidence type="ECO:0000259" key="4">
    <source>
        <dbReference type="Pfam" id="PF00535"/>
    </source>
</evidence>
<dbReference type="EMBL" id="JACASI010000037">
    <property type="protein sequence ID" value="MCQ3830626.1"/>
    <property type="molecule type" value="Genomic_DNA"/>
</dbReference>
<dbReference type="PANTHER" id="PTHR43179:SF12">
    <property type="entry name" value="GALACTOFURANOSYLTRANSFERASE GLFT2"/>
    <property type="match status" value="1"/>
</dbReference>
<dbReference type="Pfam" id="PF00535">
    <property type="entry name" value="Glycos_transf_2"/>
    <property type="match status" value="1"/>
</dbReference>
<name>A0ABT1P6A1_9GAMM</name>
<protein>
    <submittedName>
        <fullName evidence="5">Glycosyltransferase</fullName>
    </submittedName>
</protein>
<evidence type="ECO:0000313" key="6">
    <source>
        <dbReference type="Proteomes" id="UP001205566"/>
    </source>
</evidence>
<dbReference type="InterPro" id="IPR001173">
    <property type="entry name" value="Glyco_trans_2-like"/>
</dbReference>
<comment type="caution">
    <text evidence="5">The sequence shown here is derived from an EMBL/GenBank/DDBJ whole genome shotgun (WGS) entry which is preliminary data.</text>
</comment>
<feature type="domain" description="Glycosyltransferase 2-like" evidence="4">
    <location>
        <begin position="9"/>
        <end position="107"/>
    </location>
</feature>
<keyword evidence="6" id="KW-1185">Reference proteome</keyword>
<evidence type="ECO:0000313" key="5">
    <source>
        <dbReference type="EMBL" id="MCQ3830626.1"/>
    </source>
</evidence>
<dbReference type="RefSeq" id="WP_255875548.1">
    <property type="nucleotide sequence ID" value="NZ_JACASI010000037.1"/>
</dbReference>
<organism evidence="5 6">
    <name type="scientific">Microbulbifer elongatus</name>
    <dbReference type="NCBI Taxonomy" id="86173"/>
    <lineage>
        <taxon>Bacteria</taxon>
        <taxon>Pseudomonadati</taxon>
        <taxon>Pseudomonadota</taxon>
        <taxon>Gammaproteobacteria</taxon>
        <taxon>Cellvibrionales</taxon>
        <taxon>Microbulbiferaceae</taxon>
        <taxon>Microbulbifer</taxon>
    </lineage>
</organism>